<gene>
    <name evidence="2" type="ORF">H8705_04820</name>
</gene>
<accession>A0A926EM52</accession>
<reference evidence="2" key="1">
    <citation type="submission" date="2020-08" db="EMBL/GenBank/DDBJ databases">
        <title>Genome public.</title>
        <authorList>
            <person name="Liu C."/>
            <person name="Sun Q."/>
        </authorList>
    </citation>
    <scope>NUCLEOTIDE SEQUENCE</scope>
    <source>
        <strain evidence="2">NSJ-64</strain>
    </source>
</reference>
<dbReference type="PANTHER" id="PTHR34220:SF7">
    <property type="entry name" value="SENSOR HISTIDINE KINASE YPDA"/>
    <property type="match status" value="1"/>
</dbReference>
<dbReference type="Pfam" id="PF06580">
    <property type="entry name" value="His_kinase"/>
    <property type="match status" value="1"/>
</dbReference>
<keyword evidence="2" id="KW-0808">Transferase</keyword>
<evidence type="ECO:0000313" key="2">
    <source>
        <dbReference type="EMBL" id="MBC8584900.1"/>
    </source>
</evidence>
<evidence type="ECO:0000259" key="1">
    <source>
        <dbReference type="SMART" id="SM00387"/>
    </source>
</evidence>
<keyword evidence="2" id="KW-0418">Kinase</keyword>
<keyword evidence="3" id="KW-1185">Reference proteome</keyword>
<comment type="caution">
    <text evidence="2">The sequence shown here is derived from an EMBL/GenBank/DDBJ whole genome shotgun (WGS) entry which is preliminary data.</text>
</comment>
<dbReference type="SUPFAM" id="SSF55874">
    <property type="entry name" value="ATPase domain of HSP90 chaperone/DNA topoisomerase II/histidine kinase"/>
    <property type="match status" value="1"/>
</dbReference>
<dbReference type="GO" id="GO:0000155">
    <property type="term" value="F:phosphorelay sensor kinase activity"/>
    <property type="evidence" value="ECO:0007669"/>
    <property type="project" value="InterPro"/>
</dbReference>
<protein>
    <submittedName>
        <fullName evidence="2">Histidine kinase</fullName>
    </submittedName>
</protein>
<evidence type="ECO:0000313" key="3">
    <source>
        <dbReference type="Proteomes" id="UP000623678"/>
    </source>
</evidence>
<dbReference type="PANTHER" id="PTHR34220">
    <property type="entry name" value="SENSOR HISTIDINE KINASE YPDA"/>
    <property type="match status" value="1"/>
</dbReference>
<organism evidence="2 3">
    <name type="scientific">Youxingia wuxianensis</name>
    <dbReference type="NCBI Taxonomy" id="2763678"/>
    <lineage>
        <taxon>Bacteria</taxon>
        <taxon>Bacillati</taxon>
        <taxon>Bacillota</taxon>
        <taxon>Clostridia</taxon>
        <taxon>Eubacteriales</taxon>
        <taxon>Oscillospiraceae</taxon>
        <taxon>Youxingia</taxon>
    </lineage>
</organism>
<dbReference type="Proteomes" id="UP000623678">
    <property type="component" value="Unassembled WGS sequence"/>
</dbReference>
<dbReference type="Gene3D" id="3.30.565.10">
    <property type="entry name" value="Histidine kinase-like ATPase, C-terminal domain"/>
    <property type="match status" value="1"/>
</dbReference>
<dbReference type="InterPro" id="IPR003594">
    <property type="entry name" value="HATPase_dom"/>
</dbReference>
<dbReference type="InterPro" id="IPR036890">
    <property type="entry name" value="HATPase_C_sf"/>
</dbReference>
<dbReference type="Pfam" id="PF02518">
    <property type="entry name" value="HATPase_c"/>
    <property type="match status" value="1"/>
</dbReference>
<dbReference type="AlphaFoldDB" id="A0A926EM52"/>
<dbReference type="InterPro" id="IPR050640">
    <property type="entry name" value="Bact_2-comp_sensor_kinase"/>
</dbReference>
<sequence length="203" mass="22982">MYNTLFAIKQLCELGETENANAMVSGLANFYRIGVSGGREIIPIKEEISHVESYLRIQQMRYEEDFCYSIQVDETVLSNTIIKLTLQPLVENAIYHGIKSKREFGRIVIYGRREGENVILEVRDNGAGMDKETLLGIHRMLTDTQVHTSQSYGLKNVNTRLKLQYGQEYGLSVESEIEKGTTVRVIIPVQGAQPPAVPQEEEE</sequence>
<dbReference type="EMBL" id="JACRTD010000003">
    <property type="protein sequence ID" value="MBC8584900.1"/>
    <property type="molecule type" value="Genomic_DNA"/>
</dbReference>
<dbReference type="InterPro" id="IPR010559">
    <property type="entry name" value="Sig_transdc_His_kin_internal"/>
</dbReference>
<proteinExistence type="predicted"/>
<dbReference type="GO" id="GO:0016020">
    <property type="term" value="C:membrane"/>
    <property type="evidence" value="ECO:0007669"/>
    <property type="project" value="InterPro"/>
</dbReference>
<dbReference type="SMART" id="SM00387">
    <property type="entry name" value="HATPase_c"/>
    <property type="match status" value="1"/>
</dbReference>
<feature type="domain" description="Histidine kinase/HSP90-like ATPase" evidence="1">
    <location>
        <begin position="81"/>
        <end position="191"/>
    </location>
</feature>
<name>A0A926EM52_9FIRM</name>